<gene>
    <name evidence="1" type="ORF">ABH309_04885</name>
</gene>
<dbReference type="RefSeq" id="WP_254894269.1">
    <property type="nucleotide sequence ID" value="NZ_JBDJHV010000024.1"/>
</dbReference>
<evidence type="ECO:0000313" key="1">
    <source>
        <dbReference type="EMBL" id="MEO3953783.1"/>
    </source>
</evidence>
<organism evidence="1 2">
    <name type="scientific">Chromobacterium piscinae</name>
    <dbReference type="NCBI Taxonomy" id="686831"/>
    <lineage>
        <taxon>Bacteria</taxon>
        <taxon>Pseudomonadati</taxon>
        <taxon>Pseudomonadota</taxon>
        <taxon>Betaproteobacteria</taxon>
        <taxon>Neisseriales</taxon>
        <taxon>Chromobacteriaceae</taxon>
        <taxon>Chromobacterium</taxon>
    </lineage>
</organism>
<dbReference type="Proteomes" id="UP001438292">
    <property type="component" value="Unassembled WGS sequence"/>
</dbReference>
<sequence>MSGTAGPDIRACCARRIAAVLSRIKRRLYLKSIPPQWRRQL</sequence>
<name>A0ABV0H0Z2_9NEIS</name>
<keyword evidence="2" id="KW-1185">Reference proteome</keyword>
<accession>A0ABV0H0Z2</accession>
<comment type="caution">
    <text evidence="1">The sequence shown here is derived from an EMBL/GenBank/DDBJ whole genome shotgun (WGS) entry which is preliminary data.</text>
</comment>
<protein>
    <submittedName>
        <fullName evidence="1">Uncharacterized protein</fullName>
    </submittedName>
</protein>
<dbReference type="EMBL" id="JBDQQU010000004">
    <property type="protein sequence ID" value="MEO3953783.1"/>
    <property type="molecule type" value="Genomic_DNA"/>
</dbReference>
<reference evidence="1 2" key="1">
    <citation type="submission" date="2024-05" db="EMBL/GenBank/DDBJ databases">
        <authorList>
            <person name="De Oliveira J.P."/>
            <person name="Noriler S.A."/>
            <person name="De Oliveira A.G."/>
            <person name="Sipoli D.S."/>
        </authorList>
    </citation>
    <scope>NUCLEOTIDE SEQUENCE [LARGE SCALE GENOMIC DNA]</scope>
    <source>
        <strain evidence="1 2">LABIM186</strain>
    </source>
</reference>
<proteinExistence type="predicted"/>
<evidence type="ECO:0000313" key="2">
    <source>
        <dbReference type="Proteomes" id="UP001438292"/>
    </source>
</evidence>